<proteinExistence type="predicted"/>
<dbReference type="PROSITE" id="PS51257">
    <property type="entry name" value="PROKAR_LIPOPROTEIN"/>
    <property type="match status" value="1"/>
</dbReference>
<evidence type="ECO:0000313" key="3">
    <source>
        <dbReference type="Proteomes" id="UP000295793"/>
    </source>
</evidence>
<sequence length="119" mass="13431">MKNQICIFLTAFALTGCATTLSTKDPAAYEESYEQAKVTLKTNNALGMYEKYYNKPDHKAWAQSKGTRASSYVTNKTTADFAIELALENCNQQLLKKYDEVSDRIACEIINVDNQWVSK</sequence>
<keyword evidence="3" id="KW-1185">Reference proteome</keyword>
<protein>
    <recommendedName>
        <fullName evidence="4">Lipoprotein</fullName>
    </recommendedName>
</protein>
<dbReference type="AlphaFoldDB" id="A0A4R3I9K0"/>
<feature type="chain" id="PRO_5020290386" description="Lipoprotein" evidence="1">
    <location>
        <begin position="19"/>
        <end position="119"/>
    </location>
</feature>
<gene>
    <name evidence="2" type="ORF">BCF53_104164</name>
</gene>
<dbReference type="RefSeq" id="WP_132700851.1">
    <property type="nucleotide sequence ID" value="NZ_SLZR01000004.1"/>
</dbReference>
<evidence type="ECO:0000256" key="1">
    <source>
        <dbReference type="SAM" id="SignalP"/>
    </source>
</evidence>
<reference evidence="2 3" key="1">
    <citation type="submission" date="2019-03" db="EMBL/GenBank/DDBJ databases">
        <title>Genomic Encyclopedia of Archaeal and Bacterial Type Strains, Phase II (KMG-II): from individual species to whole genera.</title>
        <authorList>
            <person name="Goeker M."/>
        </authorList>
    </citation>
    <scope>NUCLEOTIDE SEQUENCE [LARGE SCALE GENOMIC DNA]</scope>
    <source>
        <strain evidence="2 3">DSM 15388</strain>
    </source>
</reference>
<evidence type="ECO:0000313" key="2">
    <source>
        <dbReference type="EMBL" id="TCS42060.1"/>
    </source>
</evidence>
<organism evidence="2 3">
    <name type="scientific">Reinekea marinisedimentorum</name>
    <dbReference type="NCBI Taxonomy" id="230495"/>
    <lineage>
        <taxon>Bacteria</taxon>
        <taxon>Pseudomonadati</taxon>
        <taxon>Pseudomonadota</taxon>
        <taxon>Gammaproteobacteria</taxon>
        <taxon>Oceanospirillales</taxon>
        <taxon>Saccharospirillaceae</taxon>
        <taxon>Reinekea</taxon>
    </lineage>
</organism>
<evidence type="ECO:0008006" key="4">
    <source>
        <dbReference type="Google" id="ProtNLM"/>
    </source>
</evidence>
<dbReference type="Proteomes" id="UP000295793">
    <property type="component" value="Unassembled WGS sequence"/>
</dbReference>
<dbReference type="EMBL" id="SLZR01000004">
    <property type="protein sequence ID" value="TCS42060.1"/>
    <property type="molecule type" value="Genomic_DNA"/>
</dbReference>
<comment type="caution">
    <text evidence="2">The sequence shown here is derived from an EMBL/GenBank/DDBJ whole genome shotgun (WGS) entry which is preliminary data.</text>
</comment>
<keyword evidence="1" id="KW-0732">Signal</keyword>
<accession>A0A4R3I9K0</accession>
<dbReference type="OrthoDB" id="9838929at2"/>
<name>A0A4R3I9K0_9GAMM</name>
<feature type="signal peptide" evidence="1">
    <location>
        <begin position="1"/>
        <end position="18"/>
    </location>
</feature>